<dbReference type="GO" id="GO:0035025">
    <property type="term" value="P:positive regulation of Rho protein signal transduction"/>
    <property type="evidence" value="ECO:0007669"/>
    <property type="project" value="InterPro"/>
</dbReference>
<dbReference type="GO" id="GO:0030017">
    <property type="term" value="C:sarcomere"/>
    <property type="evidence" value="ECO:0007669"/>
    <property type="project" value="TreeGrafter"/>
</dbReference>
<keyword evidence="4" id="KW-1185">Reference proteome</keyword>
<evidence type="ECO:0000256" key="1">
    <source>
        <dbReference type="SAM" id="MobiDB-lite"/>
    </source>
</evidence>
<feature type="region of interest" description="Disordered" evidence="1">
    <location>
        <begin position="13"/>
        <end position="60"/>
    </location>
</feature>
<reference evidence="3" key="1">
    <citation type="submission" date="2022-01" db="EMBL/GenBank/DDBJ databases">
        <authorList>
            <person name="King R."/>
        </authorList>
    </citation>
    <scope>NUCLEOTIDE SEQUENCE</scope>
</reference>
<dbReference type="Gene3D" id="1.10.10.1540">
    <property type="entry name" value="Costar domain"/>
    <property type="match status" value="1"/>
</dbReference>
<protein>
    <recommendedName>
        <fullName evidence="2">Costars domain-containing protein</fullName>
    </recommendedName>
</protein>
<dbReference type="InterPro" id="IPR027817">
    <property type="entry name" value="Costars_dom"/>
</dbReference>
<feature type="domain" description="Costars" evidence="2">
    <location>
        <begin position="65"/>
        <end position="157"/>
    </location>
</feature>
<proteinExistence type="predicted"/>
<feature type="compositionally biased region" description="Low complexity" evidence="1">
    <location>
        <begin position="26"/>
        <end position="38"/>
    </location>
</feature>
<dbReference type="PANTHER" id="PTHR22739:SF7">
    <property type="entry name" value="EG:152A3.3 PROTEIN-RELATED"/>
    <property type="match status" value="1"/>
</dbReference>
<dbReference type="AlphaFoldDB" id="A0A9P0H577"/>
<dbReference type="GO" id="GO:0003779">
    <property type="term" value="F:actin binding"/>
    <property type="evidence" value="ECO:0007669"/>
    <property type="project" value="InterPro"/>
</dbReference>
<organism evidence="3 4">
    <name type="scientific">Nezara viridula</name>
    <name type="common">Southern green stink bug</name>
    <name type="synonym">Cimex viridulus</name>
    <dbReference type="NCBI Taxonomy" id="85310"/>
    <lineage>
        <taxon>Eukaryota</taxon>
        <taxon>Metazoa</taxon>
        <taxon>Ecdysozoa</taxon>
        <taxon>Arthropoda</taxon>
        <taxon>Hexapoda</taxon>
        <taxon>Insecta</taxon>
        <taxon>Pterygota</taxon>
        <taxon>Neoptera</taxon>
        <taxon>Paraneoptera</taxon>
        <taxon>Hemiptera</taxon>
        <taxon>Heteroptera</taxon>
        <taxon>Panheteroptera</taxon>
        <taxon>Pentatomomorpha</taxon>
        <taxon>Pentatomoidea</taxon>
        <taxon>Pentatomidae</taxon>
        <taxon>Pentatominae</taxon>
        <taxon>Nezara</taxon>
    </lineage>
</organism>
<evidence type="ECO:0000313" key="3">
    <source>
        <dbReference type="EMBL" id="CAH1395627.1"/>
    </source>
</evidence>
<name>A0A9P0H577_NEZVI</name>
<dbReference type="InterPro" id="IPR026111">
    <property type="entry name" value="Abra"/>
</dbReference>
<dbReference type="GO" id="GO:0045944">
    <property type="term" value="P:positive regulation of transcription by RNA polymerase II"/>
    <property type="evidence" value="ECO:0007669"/>
    <property type="project" value="TreeGrafter"/>
</dbReference>
<dbReference type="Pfam" id="PF14705">
    <property type="entry name" value="Costars"/>
    <property type="match status" value="1"/>
</dbReference>
<dbReference type="PANTHER" id="PTHR22739">
    <property type="entry name" value="STRIATED MUSCLE ACTIVATOR OF RHO-DEPENDENT SIGNALING-RELATED"/>
    <property type="match status" value="1"/>
</dbReference>
<dbReference type="OrthoDB" id="9871914at2759"/>
<sequence length="185" mass="21015">MPLRGHLDKFINKFNNEASKHQKTQSNNPFSGSFSGGPRPKVSKEEYGRPQAGSKTEMRGLQAKSHINKEILELCNVIYELAMLNKEMNSPRNESDDEDDADDRNIVVTFGELFETYTRISNKVVGLLIQAKKKGLLYFEKEMLFQRRDDDVLIALLKPIKEINAIAKGNIQSAPCQDLEEQEPT</sequence>
<evidence type="ECO:0000259" key="2">
    <source>
        <dbReference type="SMART" id="SM01283"/>
    </source>
</evidence>
<evidence type="ECO:0000313" key="4">
    <source>
        <dbReference type="Proteomes" id="UP001152798"/>
    </source>
</evidence>
<dbReference type="InterPro" id="IPR038095">
    <property type="entry name" value="Costars_sf"/>
</dbReference>
<accession>A0A9P0H577</accession>
<gene>
    <name evidence="3" type="ORF">NEZAVI_LOCUS5869</name>
</gene>
<dbReference type="SMART" id="SM01283">
    <property type="entry name" value="Costars"/>
    <property type="match status" value="1"/>
</dbReference>
<dbReference type="EMBL" id="OV725079">
    <property type="protein sequence ID" value="CAH1395627.1"/>
    <property type="molecule type" value="Genomic_DNA"/>
</dbReference>
<dbReference type="Proteomes" id="UP001152798">
    <property type="component" value="Chromosome 3"/>
</dbReference>